<keyword evidence="2" id="KW-1185">Reference proteome</keyword>
<evidence type="ECO:0000313" key="2">
    <source>
        <dbReference type="Proteomes" id="UP001642360"/>
    </source>
</evidence>
<dbReference type="EMBL" id="CAUOFW020010391">
    <property type="protein sequence ID" value="CAK9188336.1"/>
    <property type="molecule type" value="Genomic_DNA"/>
</dbReference>
<proteinExistence type="predicted"/>
<gene>
    <name evidence="1" type="ORF">ILEXP_LOCUS59004</name>
</gene>
<comment type="caution">
    <text evidence="1">The sequence shown here is derived from an EMBL/GenBank/DDBJ whole genome shotgun (WGS) entry which is preliminary data.</text>
</comment>
<name>A0ABC8V4S5_9AQUA</name>
<accession>A0ABC8V4S5</accession>
<protein>
    <submittedName>
        <fullName evidence="1">Uncharacterized protein</fullName>
    </submittedName>
</protein>
<organism evidence="1 2">
    <name type="scientific">Ilex paraguariensis</name>
    <name type="common">yerba mate</name>
    <dbReference type="NCBI Taxonomy" id="185542"/>
    <lineage>
        <taxon>Eukaryota</taxon>
        <taxon>Viridiplantae</taxon>
        <taxon>Streptophyta</taxon>
        <taxon>Embryophyta</taxon>
        <taxon>Tracheophyta</taxon>
        <taxon>Spermatophyta</taxon>
        <taxon>Magnoliopsida</taxon>
        <taxon>eudicotyledons</taxon>
        <taxon>Gunneridae</taxon>
        <taxon>Pentapetalae</taxon>
        <taxon>asterids</taxon>
        <taxon>campanulids</taxon>
        <taxon>Aquifoliales</taxon>
        <taxon>Aquifoliaceae</taxon>
        <taxon>Ilex</taxon>
    </lineage>
</organism>
<sequence length="138" mass="15371">MDVGAMDPVLNPKYVEEEVPNVSTQKDKQVFEVQMVDQGQEKLVKGSSGTPQSHATVGKEVFQGKGRGLQHHDLINSVGESSEVNQEVMSTISSVVKWDTMLKIALHMEMTFIDAIITDNQDMFDGIVLRIQQLLIQE</sequence>
<dbReference type="Proteomes" id="UP001642360">
    <property type="component" value="Unassembled WGS sequence"/>
</dbReference>
<reference evidence="1 2" key="1">
    <citation type="submission" date="2024-02" db="EMBL/GenBank/DDBJ databases">
        <authorList>
            <person name="Vignale AGUSTIN F."/>
            <person name="Sosa J E."/>
            <person name="Modenutti C."/>
        </authorList>
    </citation>
    <scope>NUCLEOTIDE SEQUENCE [LARGE SCALE GENOMIC DNA]</scope>
</reference>
<evidence type="ECO:0000313" key="1">
    <source>
        <dbReference type="EMBL" id="CAK9188336.1"/>
    </source>
</evidence>
<dbReference type="AlphaFoldDB" id="A0ABC8V4S5"/>